<accession>S2RDY6</accession>
<proteinExistence type="predicted"/>
<dbReference type="SUPFAM" id="SSF53474">
    <property type="entry name" value="alpha/beta-Hydrolases"/>
    <property type="match status" value="1"/>
</dbReference>
<reference evidence="1 2" key="1">
    <citation type="journal article" date="2013" name="PLoS ONE">
        <title>Lactobacillus paracasei comparative genomics: towards species pan-genome definition and exploitation of diversity.</title>
        <authorList>
            <person name="Smokvina T."/>
            <person name="Wels M."/>
            <person name="Polka J."/>
            <person name="Chervaux C."/>
            <person name="Brisse S."/>
            <person name="Boekhorst J."/>
            <person name="van Hylckama Vlieg J.E."/>
            <person name="Siezen R.J."/>
        </authorList>
    </citation>
    <scope>NUCLEOTIDE SEQUENCE [LARGE SCALE GENOMIC DNA]</scope>
    <source>
        <strain evidence="1 2">Lpp126</strain>
    </source>
</reference>
<evidence type="ECO:0000313" key="2">
    <source>
        <dbReference type="Proteomes" id="UP000014243"/>
    </source>
</evidence>
<dbReference type="EMBL" id="ANKC01000618">
    <property type="protein sequence ID" value="EPC75525.1"/>
    <property type="molecule type" value="Genomic_DNA"/>
</dbReference>
<dbReference type="Proteomes" id="UP000014243">
    <property type="component" value="Unassembled WGS sequence"/>
</dbReference>
<protein>
    <submittedName>
        <fullName evidence="1">Uncharacterized protein</fullName>
    </submittedName>
</protein>
<evidence type="ECO:0000313" key="1">
    <source>
        <dbReference type="EMBL" id="EPC75525.1"/>
    </source>
</evidence>
<gene>
    <name evidence="1" type="ORF">Lpp126_08722</name>
</gene>
<feature type="non-terminal residue" evidence="1">
    <location>
        <position position="43"/>
    </location>
</feature>
<dbReference type="InterPro" id="IPR029058">
    <property type="entry name" value="AB_hydrolase_fold"/>
</dbReference>
<comment type="caution">
    <text evidence="1">The sequence shown here is derived from an EMBL/GenBank/DDBJ whole genome shotgun (WGS) entry which is preliminary data.</text>
</comment>
<dbReference type="AlphaFoldDB" id="S2RDY6"/>
<name>S2RDY6_LACPA</name>
<sequence>MAEDKVNYAFVKGDPTVSPLLLLHGQGGDENDLLPIGKYLSPN</sequence>
<organism evidence="1 2">
    <name type="scientific">Lacticaseibacillus paracasei subsp. paracasei Lpp126</name>
    <dbReference type="NCBI Taxonomy" id="1256206"/>
    <lineage>
        <taxon>Bacteria</taxon>
        <taxon>Bacillati</taxon>
        <taxon>Bacillota</taxon>
        <taxon>Bacilli</taxon>
        <taxon>Lactobacillales</taxon>
        <taxon>Lactobacillaceae</taxon>
        <taxon>Lacticaseibacillus</taxon>
    </lineage>
</organism>